<evidence type="ECO:0000256" key="1">
    <source>
        <dbReference type="SAM" id="Phobius"/>
    </source>
</evidence>
<feature type="transmembrane region" description="Helical" evidence="1">
    <location>
        <begin position="50"/>
        <end position="69"/>
    </location>
</feature>
<evidence type="ECO:0000313" key="3">
    <source>
        <dbReference type="Proteomes" id="UP000248553"/>
    </source>
</evidence>
<dbReference type="InterPro" id="IPR009325">
    <property type="entry name" value="DUF983"/>
</dbReference>
<dbReference type="AlphaFoldDB" id="A0A328BEF1"/>
<dbReference type="OrthoDB" id="9790326at2"/>
<keyword evidence="1" id="KW-1133">Transmembrane helix</keyword>
<sequence length="102" mass="11252">MPDHCPVCGQSYEPEPGFYYGAMYISFGFAVATFAVCGVLLYYLAGDPALWVYVTTVAAVTLLTAPLVYRYSRALMLYLFGGVHYDPRWQHGRAATPLSARG</sequence>
<dbReference type="Pfam" id="PF06170">
    <property type="entry name" value="DUF983"/>
    <property type="match status" value="1"/>
</dbReference>
<gene>
    <name evidence="2" type="ORF">DLM85_16510</name>
</gene>
<dbReference type="EMBL" id="QHKM01000005">
    <property type="protein sequence ID" value="RAK65327.1"/>
    <property type="molecule type" value="Genomic_DNA"/>
</dbReference>
<feature type="transmembrane region" description="Helical" evidence="1">
    <location>
        <begin position="21"/>
        <end position="44"/>
    </location>
</feature>
<comment type="caution">
    <text evidence="2">The sequence shown here is derived from an EMBL/GenBank/DDBJ whole genome shotgun (WGS) entry which is preliminary data.</text>
</comment>
<proteinExistence type="predicted"/>
<evidence type="ECO:0000313" key="2">
    <source>
        <dbReference type="EMBL" id="RAK65327.1"/>
    </source>
</evidence>
<keyword evidence="1" id="KW-0812">Transmembrane</keyword>
<accession>A0A328BEF1</accession>
<reference evidence="3" key="1">
    <citation type="submission" date="2018-05" db="EMBL/GenBank/DDBJ databases">
        <authorList>
            <person name="Nie L."/>
        </authorList>
    </citation>
    <scope>NUCLEOTIDE SEQUENCE [LARGE SCALE GENOMIC DNA]</scope>
    <source>
        <strain evidence="3">NL</strain>
    </source>
</reference>
<name>A0A328BEF1_9BACT</name>
<protein>
    <submittedName>
        <fullName evidence="2">DUF983 domain-containing protein</fullName>
    </submittedName>
</protein>
<keyword evidence="3" id="KW-1185">Reference proteome</keyword>
<organism evidence="2 3">
    <name type="scientific">Hymenobacter edaphi</name>
    <dbReference type="NCBI Taxonomy" id="2211146"/>
    <lineage>
        <taxon>Bacteria</taxon>
        <taxon>Pseudomonadati</taxon>
        <taxon>Bacteroidota</taxon>
        <taxon>Cytophagia</taxon>
        <taxon>Cytophagales</taxon>
        <taxon>Hymenobacteraceae</taxon>
        <taxon>Hymenobacter</taxon>
    </lineage>
</organism>
<dbReference type="Proteomes" id="UP000248553">
    <property type="component" value="Unassembled WGS sequence"/>
</dbReference>
<keyword evidence="1" id="KW-0472">Membrane</keyword>